<dbReference type="CDD" id="cd06587">
    <property type="entry name" value="VOC"/>
    <property type="match status" value="1"/>
</dbReference>
<feature type="domain" description="VOC" evidence="2">
    <location>
        <begin position="330"/>
        <end position="460"/>
    </location>
</feature>
<dbReference type="EMBL" id="JACCCW010000001">
    <property type="protein sequence ID" value="NYF79045.1"/>
    <property type="molecule type" value="Genomic_DNA"/>
</dbReference>
<dbReference type="GO" id="GO:0016787">
    <property type="term" value="F:hydrolase activity"/>
    <property type="evidence" value="ECO:0007669"/>
    <property type="project" value="UniProtKB-KW"/>
</dbReference>
<keyword evidence="3" id="KW-0560">Oxidoreductase</keyword>
<reference evidence="3 4" key="1">
    <citation type="submission" date="2020-07" db="EMBL/GenBank/DDBJ databases">
        <title>Genomic Encyclopedia of Type Strains, Phase IV (KMG-V): Genome sequencing to study the core and pangenomes of soil and plant-associated prokaryotes.</title>
        <authorList>
            <person name="Whitman W."/>
        </authorList>
    </citation>
    <scope>NUCLEOTIDE SEQUENCE [LARGE SCALE GENOMIC DNA]</scope>
    <source>
        <strain evidence="3 4">X4EP2</strain>
    </source>
</reference>
<evidence type="ECO:0000313" key="3">
    <source>
        <dbReference type="EMBL" id="NYF79045.1"/>
    </source>
</evidence>
<dbReference type="Pfam" id="PF00561">
    <property type="entry name" value="Abhydrolase_1"/>
    <property type="match status" value="1"/>
</dbReference>
<dbReference type="InterPro" id="IPR037523">
    <property type="entry name" value="VOC_core"/>
</dbReference>
<proteinExistence type="predicted"/>
<dbReference type="SUPFAM" id="SSF53474">
    <property type="entry name" value="alpha/beta-Hydrolases"/>
    <property type="match status" value="1"/>
</dbReference>
<dbReference type="PRINTS" id="PR00412">
    <property type="entry name" value="EPOXHYDRLASE"/>
</dbReference>
<evidence type="ECO:0000313" key="4">
    <source>
        <dbReference type="Proteomes" id="UP000589520"/>
    </source>
</evidence>
<comment type="caution">
    <text evidence="3">The sequence shown here is derived from an EMBL/GenBank/DDBJ whole genome shotgun (WGS) entry which is preliminary data.</text>
</comment>
<keyword evidence="3" id="KW-0223">Dioxygenase</keyword>
<dbReference type="InterPro" id="IPR029068">
    <property type="entry name" value="Glyas_Bleomycin-R_OHBP_Dase"/>
</dbReference>
<dbReference type="RefSeq" id="WP_246301631.1">
    <property type="nucleotide sequence ID" value="NZ_JACCCW010000001.1"/>
</dbReference>
<protein>
    <submittedName>
        <fullName evidence="3">Pimeloyl-ACP methyl ester carboxylesterase/catechol 2,3-dioxygenase-like lactoylglutathione lyase family enzyme</fullName>
    </submittedName>
</protein>
<gene>
    <name evidence="3" type="ORF">HDF17_001332</name>
</gene>
<dbReference type="PROSITE" id="PS51819">
    <property type="entry name" value="VOC"/>
    <property type="match status" value="1"/>
</dbReference>
<accession>A0A7Y9TGR2</accession>
<dbReference type="Gene3D" id="3.10.180.10">
    <property type="entry name" value="2,3-Dihydroxybiphenyl 1,2-Dioxygenase, domain 1"/>
    <property type="match status" value="1"/>
</dbReference>
<dbReference type="SUPFAM" id="SSF54593">
    <property type="entry name" value="Glyoxalase/Bleomycin resistance protein/Dihydroxybiphenyl dioxygenase"/>
    <property type="match status" value="1"/>
</dbReference>
<evidence type="ECO:0000259" key="2">
    <source>
        <dbReference type="PROSITE" id="PS51819"/>
    </source>
</evidence>
<sequence>MKHREIQANGITLHFVELGEGPAVLFCHGFPAIWSSWKSQMDAVANAGYRAIALDMRGYGRSSAPVEAEAYTPYETVGDLVAVLDAVEVETATVVGHDFGANVAWNAAMMRPDRFTAVCCLSVQYRQPGGPSFLDKLRAAGKDQFYWFQMMKPEADQAWADAATSVPGMVYWSSGEAPEDTRWNPFDTSRSLLRPAPSDSRTIKSNSGYIAETVAVFESTGFHGALNYYRSIDHFTQHSTAFAGARIGQPSMFLAGTLDGLNLVAQPNAESMRSNLTDLRSFVMLEGVGHWPQLEAPARTNESLIAFLQELDEETTMSESHALSPFASLKINHSAIRVPDFDTAATWYKEKLDFRVKQSLSFAGLTFAFVYPAGDDGFHFELLAGPGAEERPPYKDLHDSYKMSGWHHPGFSVDSVDDTIAELKRRGATIVSEPHDVTAMGLRVAFFADPWGNLFEVIQQIGK</sequence>
<dbReference type="AlphaFoldDB" id="A0A7Y9TGR2"/>
<dbReference type="Proteomes" id="UP000589520">
    <property type="component" value="Unassembled WGS sequence"/>
</dbReference>
<organism evidence="3 4">
    <name type="scientific">Granulicella arctica</name>
    <dbReference type="NCBI Taxonomy" id="940613"/>
    <lineage>
        <taxon>Bacteria</taxon>
        <taxon>Pseudomonadati</taxon>
        <taxon>Acidobacteriota</taxon>
        <taxon>Terriglobia</taxon>
        <taxon>Terriglobales</taxon>
        <taxon>Acidobacteriaceae</taxon>
        <taxon>Granulicella</taxon>
    </lineage>
</organism>
<keyword evidence="4" id="KW-1185">Reference proteome</keyword>
<dbReference type="Gene3D" id="3.40.50.1820">
    <property type="entry name" value="alpha/beta hydrolase"/>
    <property type="match status" value="1"/>
</dbReference>
<dbReference type="InterPro" id="IPR000639">
    <property type="entry name" value="Epox_hydrolase-like"/>
</dbReference>
<dbReference type="InterPro" id="IPR000073">
    <property type="entry name" value="AB_hydrolase_1"/>
</dbReference>
<evidence type="ECO:0000256" key="1">
    <source>
        <dbReference type="ARBA" id="ARBA00022801"/>
    </source>
</evidence>
<keyword evidence="1" id="KW-0378">Hydrolase</keyword>
<keyword evidence="3" id="KW-0456">Lyase</keyword>
<dbReference type="InterPro" id="IPR029058">
    <property type="entry name" value="AB_hydrolase_fold"/>
</dbReference>
<dbReference type="GO" id="GO:0051213">
    <property type="term" value="F:dioxygenase activity"/>
    <property type="evidence" value="ECO:0007669"/>
    <property type="project" value="UniProtKB-KW"/>
</dbReference>
<dbReference type="InterPro" id="IPR004360">
    <property type="entry name" value="Glyas_Fos-R_dOase_dom"/>
</dbReference>
<dbReference type="GO" id="GO:0016829">
    <property type="term" value="F:lyase activity"/>
    <property type="evidence" value="ECO:0007669"/>
    <property type="project" value="UniProtKB-KW"/>
</dbReference>
<dbReference type="PANTHER" id="PTHR43329">
    <property type="entry name" value="EPOXIDE HYDROLASE"/>
    <property type="match status" value="1"/>
</dbReference>
<name>A0A7Y9TGR2_9BACT</name>
<dbReference type="Pfam" id="PF00903">
    <property type="entry name" value="Glyoxalase"/>
    <property type="match status" value="1"/>
</dbReference>